<dbReference type="PRINTS" id="PR00110">
    <property type="entry name" value="ALPHAAMYLASE"/>
</dbReference>
<keyword evidence="3" id="KW-0328">Glycosyltransferase</keyword>
<dbReference type="GO" id="GO:0016757">
    <property type="term" value="F:glycosyltransferase activity"/>
    <property type="evidence" value="ECO:0007669"/>
    <property type="project" value="UniProtKB-KW"/>
</dbReference>
<evidence type="ECO:0000313" key="3">
    <source>
        <dbReference type="EMBL" id="UYP45437.1"/>
    </source>
</evidence>
<evidence type="ECO:0000259" key="2">
    <source>
        <dbReference type="SMART" id="SM00642"/>
    </source>
</evidence>
<keyword evidence="3" id="KW-0808">Transferase</keyword>
<dbReference type="PANTHER" id="PTHR10357:SF205">
    <property type="entry name" value="O-GLYCOSYL HYDROLASE FAMILY 13"/>
    <property type="match status" value="1"/>
</dbReference>
<dbReference type="EC" id="2.4.99.16" evidence="3"/>
<organism evidence="3 4">
    <name type="scientific">Candidatus Lokiarchaeum ossiferum</name>
    <dbReference type="NCBI Taxonomy" id="2951803"/>
    <lineage>
        <taxon>Archaea</taxon>
        <taxon>Promethearchaeati</taxon>
        <taxon>Promethearchaeota</taxon>
        <taxon>Promethearchaeia</taxon>
        <taxon>Promethearchaeales</taxon>
        <taxon>Promethearchaeaceae</taxon>
        <taxon>Candidatus Lokiarchaeum</taxon>
    </lineage>
</organism>
<dbReference type="SUPFAM" id="SSF82649">
    <property type="entry name" value="SufE/NifU"/>
    <property type="match status" value="1"/>
</dbReference>
<dbReference type="InterPro" id="IPR002871">
    <property type="entry name" value="NIF_FeS_clus_asmbl_NifU_N"/>
</dbReference>
<dbReference type="Pfam" id="PF01592">
    <property type="entry name" value="NifU_N"/>
    <property type="match status" value="1"/>
</dbReference>
<keyword evidence="4" id="KW-1185">Reference proteome</keyword>
<dbReference type="InterPro" id="IPR006046">
    <property type="entry name" value="Alpha_amylase"/>
</dbReference>
<evidence type="ECO:0000313" key="4">
    <source>
        <dbReference type="Proteomes" id="UP001208689"/>
    </source>
</evidence>
<evidence type="ECO:0000256" key="1">
    <source>
        <dbReference type="ARBA" id="ARBA00008061"/>
    </source>
</evidence>
<gene>
    <name evidence="3" type="ORF">NEF87_001722</name>
</gene>
<accession>A0ABY6HPL0</accession>
<dbReference type="SUPFAM" id="SSF51445">
    <property type="entry name" value="(Trans)glycosidases"/>
    <property type="match status" value="1"/>
</dbReference>
<dbReference type="PANTHER" id="PTHR10357">
    <property type="entry name" value="ALPHA-AMYLASE FAMILY MEMBER"/>
    <property type="match status" value="1"/>
</dbReference>
<name>A0ABY6HPL0_9ARCH</name>
<comment type="similarity">
    <text evidence="1">Belongs to the glycosyl hydrolase 13 family.</text>
</comment>
<sequence length="611" mass="70942">MNHEDFDDLVADLQQYVDAKDLEDFSEYSLSLSKNPFHLGVLPESKTVFTSSMKSSCDDDITWYLDISEGRITQAFYDLQGCATSGIAASQTAKMIDGISVQDARQINAQDVLLALGKFPKANHHCAVWAVKSMNLALDLYEKAQRQKTTLNLEGPRIYNLFPRLFGQISKWKDHLTHIKEMGFNWIYVNPLNNVGFSGSLYSIKDYFTMNPIFAQSVEDQKTWTSFQTFIEQCHENGIKVMVDLVINHTAVDMVQEHPTWYKMKWIVKKKQSDAIVMFYDKDEKPSSKKYPEDEFRIVWDVANAYAVNPDNTKELQIWGDLAEIDFNSPDYSEIESYFCRFLDFNLKMGVDGFRCDAAYQVPTPIWRKFISYVKNNYPNAVFWAETLGATMDQYLEVEKAGMDFITTSVKWWDFTAPWCLEQYNAFRKFAPSVSFPENHDTPRFAWETGGRKDTQIFCYLFSAFFSAGVMITSGYEFGFQKKTDVVNTTPEDWGPKKFDISQDIALINEFKKQWGCLNEDGPIKQFEYNNQGILLLQKSSMMEDQKMFLIYNKDWEISNPIYIPDLKYYLDFNTPIYQLTLLGAKMLVTEPCLNRSLKPNEYLLYVQNKY</sequence>
<dbReference type="Pfam" id="PF14701">
    <property type="entry name" value="hDGE_amylase"/>
    <property type="match status" value="1"/>
</dbReference>
<dbReference type="SMART" id="SM00642">
    <property type="entry name" value="Aamy"/>
    <property type="match status" value="1"/>
</dbReference>
<proteinExistence type="inferred from homology"/>
<dbReference type="Gene3D" id="3.20.20.80">
    <property type="entry name" value="Glycosidases"/>
    <property type="match status" value="1"/>
</dbReference>
<dbReference type="EMBL" id="CP104013">
    <property type="protein sequence ID" value="UYP45437.1"/>
    <property type="molecule type" value="Genomic_DNA"/>
</dbReference>
<dbReference type="InterPro" id="IPR006047">
    <property type="entry name" value="GH13_cat_dom"/>
</dbReference>
<reference evidence="3" key="1">
    <citation type="submission" date="2022-09" db="EMBL/GenBank/DDBJ databases">
        <title>Actin cytoskeleton and complex cell architecture in an #Asgard archaeon.</title>
        <authorList>
            <person name="Ponce Toledo R.I."/>
            <person name="Schleper C."/>
            <person name="Rodrigues Oliveira T."/>
            <person name="Wollweber F."/>
            <person name="Xu J."/>
            <person name="Rittmann S."/>
            <person name="Klingl A."/>
            <person name="Pilhofer M."/>
        </authorList>
    </citation>
    <scope>NUCLEOTIDE SEQUENCE</scope>
    <source>
        <strain evidence="3">B-35</strain>
    </source>
</reference>
<dbReference type="CDD" id="cd06664">
    <property type="entry name" value="IscU_like"/>
    <property type="match status" value="1"/>
</dbReference>
<dbReference type="Proteomes" id="UP001208689">
    <property type="component" value="Chromosome"/>
</dbReference>
<dbReference type="InterPro" id="IPR032792">
    <property type="entry name" value="AGL_glucanoTrfase"/>
</dbReference>
<protein>
    <submittedName>
        <fullName evidence="3">Alpha-1,4-glucan:maltose-1-phosphate maltosyltransferase</fullName>
        <ecNumber evidence="3">2.4.99.16</ecNumber>
    </submittedName>
</protein>
<feature type="domain" description="Glycosyl hydrolase family 13 catalytic" evidence="2">
    <location>
        <begin position="160"/>
        <end position="512"/>
    </location>
</feature>
<dbReference type="Gene3D" id="3.90.1010.10">
    <property type="match status" value="1"/>
</dbReference>
<dbReference type="InterPro" id="IPR017853">
    <property type="entry name" value="GH"/>
</dbReference>